<proteinExistence type="predicted"/>
<feature type="transmembrane region" description="Helical" evidence="1">
    <location>
        <begin position="48"/>
        <end position="69"/>
    </location>
</feature>
<evidence type="ECO:0000313" key="3">
    <source>
        <dbReference type="Proteomes" id="UP000724149"/>
    </source>
</evidence>
<name>A0ABS2GNC7_9FIRM</name>
<keyword evidence="1" id="KW-0812">Transmembrane</keyword>
<feature type="transmembrane region" description="Helical" evidence="1">
    <location>
        <begin position="141"/>
        <end position="168"/>
    </location>
</feature>
<protein>
    <submittedName>
        <fullName evidence="2">Uncharacterized protein</fullName>
    </submittedName>
</protein>
<feature type="transmembrane region" description="Helical" evidence="1">
    <location>
        <begin position="223"/>
        <end position="241"/>
    </location>
</feature>
<comment type="caution">
    <text evidence="2">The sequence shown here is derived from an EMBL/GenBank/DDBJ whole genome shotgun (WGS) entry which is preliminary data.</text>
</comment>
<organism evidence="2 3">
    <name type="scientific">Hydrogenoanaerobacterium saccharovorans</name>
    <dbReference type="NCBI Taxonomy" id="474960"/>
    <lineage>
        <taxon>Bacteria</taxon>
        <taxon>Bacillati</taxon>
        <taxon>Bacillota</taxon>
        <taxon>Clostridia</taxon>
        <taxon>Eubacteriales</taxon>
        <taxon>Oscillospiraceae</taxon>
        <taxon>Hydrogenoanaerobacterium</taxon>
    </lineage>
</organism>
<dbReference type="RefSeq" id="WP_204720893.1">
    <property type="nucleotide sequence ID" value="NZ_JACSNR010000006.1"/>
</dbReference>
<evidence type="ECO:0000256" key="1">
    <source>
        <dbReference type="SAM" id="Phobius"/>
    </source>
</evidence>
<dbReference type="Proteomes" id="UP000724149">
    <property type="component" value="Unassembled WGS sequence"/>
</dbReference>
<gene>
    <name evidence="2" type="ORF">H9X81_07140</name>
</gene>
<keyword evidence="1" id="KW-1133">Transmembrane helix</keyword>
<keyword evidence="3" id="KW-1185">Reference proteome</keyword>
<keyword evidence="1" id="KW-0472">Membrane</keyword>
<feature type="transmembrane region" description="Helical" evidence="1">
    <location>
        <begin position="188"/>
        <end position="211"/>
    </location>
</feature>
<dbReference type="EMBL" id="JACSNR010000006">
    <property type="protein sequence ID" value="MBM6923461.1"/>
    <property type="molecule type" value="Genomic_DNA"/>
</dbReference>
<feature type="transmembrane region" description="Helical" evidence="1">
    <location>
        <begin position="89"/>
        <end position="109"/>
    </location>
</feature>
<feature type="transmembrane region" description="Helical" evidence="1">
    <location>
        <begin position="20"/>
        <end position="41"/>
    </location>
</feature>
<accession>A0ABS2GNC7</accession>
<evidence type="ECO:0000313" key="2">
    <source>
        <dbReference type="EMBL" id="MBM6923461.1"/>
    </source>
</evidence>
<sequence>MEYLSKREYLRRYVSRVDQLRIGVLGLLVLFGGVIGIALGLRGQNHGLALWGLLIAVMGLGILQFQSLACSVGTMVCGLAGVTGLIDGMNPICGGLLILAAIGAIRLTYLLNRDYRSYRDSSAPASAPENRQALSKGDGPAAAAVFIPLLGMMCSMGLIAFSLNPFFLEQLVGHARTPEELLQGYSQWYIAVISAVASAILIGAVAVILYWKWGIGVEKGIRLMLLTMAFPLLLGGFMLLSEEVPTLLIHSWEDLAQIRSGELSEETVWLSSKTWTERLPGPYSSGQPEPVIRYGATGMEPGSGWEDFYIPENLDFRPDPETLYKESQSISWNEEHAQKYRLRFTDHFRLVVSVEPVEE</sequence>
<reference evidence="2 3" key="1">
    <citation type="journal article" date="2021" name="Sci. Rep.">
        <title>The distribution of antibiotic resistance genes in chicken gut microbiota commensals.</title>
        <authorList>
            <person name="Juricova H."/>
            <person name="Matiasovicova J."/>
            <person name="Kubasova T."/>
            <person name="Cejkova D."/>
            <person name="Rychlik I."/>
        </authorList>
    </citation>
    <scope>NUCLEOTIDE SEQUENCE [LARGE SCALE GENOMIC DNA]</scope>
    <source>
        <strain evidence="2 3">An564</strain>
    </source>
</reference>